<reference evidence="3" key="1">
    <citation type="submission" date="2016-10" db="EMBL/GenBank/DDBJ databases">
        <authorList>
            <person name="Varghese N."/>
            <person name="Submissions S."/>
        </authorList>
    </citation>
    <scope>NUCLEOTIDE SEQUENCE [LARGE SCALE GENOMIC DNA]</scope>
    <source>
        <strain>GEY</strain>
        <strain evidence="3">DSM 9560</strain>
    </source>
</reference>
<dbReference type="OrthoDB" id="978586at2"/>
<keyword evidence="3" id="KW-1185">Reference proteome</keyword>
<dbReference type="RefSeq" id="WP_143091006.1">
    <property type="nucleotide sequence ID" value="NZ_FONY01000048.1"/>
</dbReference>
<feature type="chain" id="PRO_5011435605" description="Antitoxin component YwqK of the YwqJK toxin-antitoxin module" evidence="1">
    <location>
        <begin position="22"/>
        <end position="296"/>
    </location>
</feature>
<dbReference type="EMBL" id="FONY01000048">
    <property type="protein sequence ID" value="SFF52465.1"/>
    <property type="molecule type" value="Genomic_DNA"/>
</dbReference>
<dbReference type="SUPFAM" id="SSF82185">
    <property type="entry name" value="Histone H3 K4-specific methyltransferase SET7/9 N-terminal domain"/>
    <property type="match status" value="1"/>
</dbReference>
<evidence type="ECO:0000313" key="3">
    <source>
        <dbReference type="Proteomes" id="UP000199513"/>
    </source>
</evidence>
<protein>
    <recommendedName>
        <fullName evidence="4">Antitoxin component YwqK of the YwqJK toxin-antitoxin module</fullName>
    </recommendedName>
</protein>
<evidence type="ECO:0000313" key="2">
    <source>
        <dbReference type="EMBL" id="SFF52465.1"/>
    </source>
</evidence>
<gene>
    <name evidence="2" type="ORF">SAMN04488541_10485</name>
</gene>
<accession>A0A1I2JCC2</accession>
<dbReference type="STRING" id="1003.SAMN04488541_10485"/>
<proteinExistence type="predicted"/>
<dbReference type="Gene3D" id="2.20.110.10">
    <property type="entry name" value="Histone H3 K4-specific methyltransferase SET7/9 N-terminal domain"/>
    <property type="match status" value="2"/>
</dbReference>
<dbReference type="AlphaFoldDB" id="A0A1I2JCC2"/>
<evidence type="ECO:0008006" key="4">
    <source>
        <dbReference type="Google" id="ProtNLM"/>
    </source>
</evidence>
<evidence type="ECO:0000256" key="1">
    <source>
        <dbReference type="SAM" id="SignalP"/>
    </source>
</evidence>
<dbReference type="Proteomes" id="UP000199513">
    <property type="component" value="Unassembled WGS sequence"/>
</dbReference>
<sequence length="296" mass="34954">MIRFAFLFALVLCIVSTKTSAQILDIEEEDTTATSGVELTTDVLPSIELNTKAKKQEKGKKSLLAEMGIVKNKSQVSKQKQPKNEYYGVKTSRSFIKHLRGENIMIERFQYVNEYKAPPPHNEEIYYLNKKKREITKSNKFDKENGALLHGYYRKTWNGETLEEGYFYFGVKHGRWEIFDRDTNLVAKYYYDKGLYEDTQITYYDAGKTKVKEIIPLHHGVRHGTYKAFYESGRPKERGEYIDGEKVGKWYEYYDQTKYARKREIVYSNRPFDEKFQSYVTKEWDDKGKLIVNQVK</sequence>
<name>A0A1I2JCC2_9BACT</name>
<organism evidence="2 3">
    <name type="scientific">Thermoflexibacter ruber</name>
    <dbReference type="NCBI Taxonomy" id="1003"/>
    <lineage>
        <taxon>Bacteria</taxon>
        <taxon>Pseudomonadati</taxon>
        <taxon>Bacteroidota</taxon>
        <taxon>Cytophagia</taxon>
        <taxon>Cytophagales</taxon>
        <taxon>Thermoflexibacteraceae</taxon>
        <taxon>Thermoflexibacter</taxon>
    </lineage>
</organism>
<feature type="signal peptide" evidence="1">
    <location>
        <begin position="1"/>
        <end position="21"/>
    </location>
</feature>
<keyword evidence="1" id="KW-0732">Signal</keyword>